<gene>
    <name evidence="3" type="ORF">SLNWT_2104</name>
</gene>
<dbReference type="InterPro" id="IPR000594">
    <property type="entry name" value="ThiF_NAD_FAD-bd"/>
</dbReference>
<dbReference type="EMBL" id="CP010519">
    <property type="protein sequence ID" value="AJE82480.1"/>
    <property type="molecule type" value="Genomic_DNA"/>
</dbReference>
<dbReference type="Gene3D" id="3.40.50.720">
    <property type="entry name" value="NAD(P)-binding Rossmann-like Domain"/>
    <property type="match status" value="1"/>
</dbReference>
<dbReference type="InterPro" id="IPR035985">
    <property type="entry name" value="Ubiquitin-activating_enz"/>
</dbReference>
<evidence type="ECO:0000313" key="4">
    <source>
        <dbReference type="Proteomes" id="UP000031523"/>
    </source>
</evidence>
<organism evidence="3 4">
    <name type="scientific">Streptomyces albus (strain ATCC 21838 / DSM 41398 / FERM P-419 / JCM 4703 / NBRC 107858)</name>
    <dbReference type="NCBI Taxonomy" id="1081613"/>
    <lineage>
        <taxon>Bacteria</taxon>
        <taxon>Bacillati</taxon>
        <taxon>Actinomycetota</taxon>
        <taxon>Actinomycetes</taxon>
        <taxon>Kitasatosporales</taxon>
        <taxon>Streptomycetaceae</taxon>
        <taxon>Streptomyces</taxon>
    </lineage>
</organism>
<proteinExistence type="predicted"/>
<evidence type="ECO:0000313" key="3">
    <source>
        <dbReference type="EMBL" id="AJE82480.1"/>
    </source>
</evidence>
<dbReference type="AlphaFoldDB" id="A0A0B5ET92"/>
<dbReference type="SUPFAM" id="SSF69572">
    <property type="entry name" value="Activating enzymes of the ubiquitin-like proteins"/>
    <property type="match status" value="1"/>
</dbReference>
<name>A0A0B5ET92_STRA4</name>
<sequence>MHPLLKPSLRPGWRDLNTVQFGVAPAHAVVLSPVDTASGSFLSLLDGTRGLPLLREEAARMGMDEGYVDRLVARLAGAGLIDDAQPTDPRARALRRRPAALRRLGPDLSSLSVTQRDPGAPLLRLTARRDMRVQVRGAGRVGAVLASVLSAAGVGQVDVMDGGCVEPGDVSPGGVAETQVGRRRSDAARQAVRRAAADRPRRTRAAYRDGTEPPLSLVVLAPRDGLRAYFPDEAEAEQFLTTGTPHLYAGVLEATGFAGPLVLPGSTACAGCVLRHRTDHDPRWPRLLAQWHSGGRRRAEACDLSLATTVAGLAAARALAFLDGHAPDSPGVRWETSLPALNWHARQLWAHPACPCGAGSEAPAEGKGEHTSKQAPLHATMAG</sequence>
<protein>
    <recommendedName>
        <fullName evidence="2">THIF-type NAD/FAD binding fold domain-containing protein</fullName>
    </recommendedName>
</protein>
<evidence type="ECO:0000256" key="1">
    <source>
        <dbReference type="SAM" id="MobiDB-lite"/>
    </source>
</evidence>
<evidence type="ECO:0000259" key="2">
    <source>
        <dbReference type="Pfam" id="PF00899"/>
    </source>
</evidence>
<feature type="domain" description="THIF-type NAD/FAD binding fold" evidence="2">
    <location>
        <begin position="129"/>
        <end position="356"/>
    </location>
</feature>
<dbReference type="Proteomes" id="UP000031523">
    <property type="component" value="Chromosome"/>
</dbReference>
<feature type="region of interest" description="Disordered" evidence="1">
    <location>
        <begin position="359"/>
        <end position="383"/>
    </location>
</feature>
<reference evidence="3 4" key="1">
    <citation type="submission" date="2015-01" db="EMBL/GenBank/DDBJ databases">
        <title>Enhanced salinomycin production by adjusting the supply of polyketide extender units in Streptomyce albus DSM 41398.</title>
        <authorList>
            <person name="Lu C."/>
        </authorList>
    </citation>
    <scope>NUCLEOTIDE SEQUENCE [LARGE SCALE GENOMIC DNA]</scope>
    <source>
        <strain evidence="4">ATCC 21838 / DSM 41398 / FERM P-419 / JCM 4703 / NBRC 107858</strain>
    </source>
</reference>
<keyword evidence="4" id="KW-1185">Reference proteome</keyword>
<accession>A0A0B5ET92</accession>
<dbReference type="KEGG" id="sals:SLNWT_2104"/>
<dbReference type="GO" id="GO:0008641">
    <property type="term" value="F:ubiquitin-like modifier activating enzyme activity"/>
    <property type="evidence" value="ECO:0007669"/>
    <property type="project" value="InterPro"/>
</dbReference>
<dbReference type="Pfam" id="PF00899">
    <property type="entry name" value="ThiF"/>
    <property type="match status" value="1"/>
</dbReference>